<dbReference type="OrthoDB" id="9794310at2"/>
<evidence type="ECO:0000256" key="3">
    <source>
        <dbReference type="ARBA" id="ARBA00007275"/>
    </source>
</evidence>
<dbReference type="EMBL" id="CP002546">
    <property type="protein sequence ID" value="ADY59254.1"/>
    <property type="molecule type" value="Genomic_DNA"/>
</dbReference>
<dbReference type="PANTHER" id="PTHR11839">
    <property type="entry name" value="UDP/ADP-SUGAR PYROPHOSPHATASE"/>
    <property type="match status" value="1"/>
</dbReference>
<dbReference type="SUPFAM" id="SSF55811">
    <property type="entry name" value="Nudix"/>
    <property type="match status" value="1"/>
</dbReference>
<sequence length="171" mass="18948">MELLHRGKFLELVRSGRWEFARRSNARAVVGILPVTVDDTILLVEQFRPAVETDVLELPAGLVGDEPGQPEEPPQQAAARELLEETGYESNDWLSAGRFSSSAGLTDETTFLFIARQCYQTGPGGGVGRESLRIHEIPRVEAASWLQARLKSGQLMDAKIWAALWFLDQNG</sequence>
<reference evidence="10" key="1">
    <citation type="submission" date="2011-02" db="EMBL/GenBank/DDBJ databases">
        <title>The complete genome of Planctomyces brasiliensis DSM 5305.</title>
        <authorList>
            <person name="Lucas S."/>
            <person name="Copeland A."/>
            <person name="Lapidus A."/>
            <person name="Bruce D."/>
            <person name="Goodwin L."/>
            <person name="Pitluck S."/>
            <person name="Kyrpides N."/>
            <person name="Mavromatis K."/>
            <person name="Pagani I."/>
            <person name="Ivanova N."/>
            <person name="Ovchinnikova G."/>
            <person name="Lu M."/>
            <person name="Detter J.C."/>
            <person name="Han C."/>
            <person name="Land M."/>
            <person name="Hauser L."/>
            <person name="Markowitz V."/>
            <person name="Cheng J.-F."/>
            <person name="Hugenholtz P."/>
            <person name="Woyke T."/>
            <person name="Wu D."/>
            <person name="Tindall B."/>
            <person name="Pomrenke H.G."/>
            <person name="Brambilla E."/>
            <person name="Klenk H.-P."/>
            <person name="Eisen J.A."/>
        </authorList>
    </citation>
    <scope>NUCLEOTIDE SEQUENCE [LARGE SCALE GENOMIC DNA]</scope>
    <source>
        <strain evidence="10">ATCC 49424 / DSM 5305 / JCM 21570 / NBRC 103401 / IFAM 1448</strain>
    </source>
</reference>
<evidence type="ECO:0000313" key="9">
    <source>
        <dbReference type="EMBL" id="ADY59254.1"/>
    </source>
</evidence>
<dbReference type="STRING" id="756272.Plabr_1643"/>
<evidence type="ECO:0000256" key="5">
    <source>
        <dbReference type="ARBA" id="ARBA00022801"/>
    </source>
</evidence>
<dbReference type="PROSITE" id="PS51462">
    <property type="entry name" value="NUDIX"/>
    <property type="match status" value="1"/>
</dbReference>
<dbReference type="KEGG" id="pbs:Plabr_1643"/>
<evidence type="ECO:0000256" key="6">
    <source>
        <dbReference type="ARBA" id="ARBA00032162"/>
    </source>
</evidence>
<evidence type="ECO:0000256" key="4">
    <source>
        <dbReference type="ARBA" id="ARBA00016377"/>
    </source>
</evidence>
<evidence type="ECO:0000256" key="2">
    <source>
        <dbReference type="ARBA" id="ARBA00001946"/>
    </source>
</evidence>
<dbReference type="Pfam" id="PF00293">
    <property type="entry name" value="NUDIX"/>
    <property type="match status" value="1"/>
</dbReference>
<dbReference type="eggNOG" id="COG0494">
    <property type="taxonomic scope" value="Bacteria"/>
</dbReference>
<dbReference type="GO" id="GO:0006753">
    <property type="term" value="P:nucleoside phosphate metabolic process"/>
    <property type="evidence" value="ECO:0007669"/>
    <property type="project" value="TreeGrafter"/>
</dbReference>
<accession>F0SSI3</accession>
<dbReference type="GO" id="GO:0005829">
    <property type="term" value="C:cytosol"/>
    <property type="evidence" value="ECO:0007669"/>
    <property type="project" value="TreeGrafter"/>
</dbReference>
<evidence type="ECO:0000256" key="1">
    <source>
        <dbReference type="ARBA" id="ARBA00000847"/>
    </source>
</evidence>
<dbReference type="GO" id="GO:0016787">
    <property type="term" value="F:hydrolase activity"/>
    <property type="evidence" value="ECO:0007669"/>
    <property type="project" value="UniProtKB-KW"/>
</dbReference>
<dbReference type="InterPro" id="IPR000086">
    <property type="entry name" value="NUDIX_hydrolase_dom"/>
</dbReference>
<dbReference type="Gene3D" id="3.90.79.10">
    <property type="entry name" value="Nucleoside Triphosphate Pyrophosphohydrolase"/>
    <property type="match status" value="1"/>
</dbReference>
<dbReference type="InterPro" id="IPR015797">
    <property type="entry name" value="NUDIX_hydrolase-like_dom_sf"/>
</dbReference>
<proteinExistence type="inferred from homology"/>
<dbReference type="HOGENOM" id="CLU_062658_7_0_0"/>
<comment type="similarity">
    <text evidence="3">Belongs to the Nudix hydrolase family. NudK subfamily.</text>
</comment>
<gene>
    <name evidence="9" type="ordered locus">Plabr_1643</name>
</gene>
<name>F0SSI3_RUBBR</name>
<dbReference type="CDD" id="cd03424">
    <property type="entry name" value="NUDIX_ADPRase_Nudt5_UGPPase_Nudt14"/>
    <property type="match status" value="1"/>
</dbReference>
<dbReference type="GO" id="GO:0019693">
    <property type="term" value="P:ribose phosphate metabolic process"/>
    <property type="evidence" value="ECO:0007669"/>
    <property type="project" value="TreeGrafter"/>
</dbReference>
<protein>
    <recommendedName>
        <fullName evidence="4">GDP-mannose pyrophosphatase</fullName>
    </recommendedName>
    <alternativeName>
        <fullName evidence="6">GDP-mannose hydrolase</fullName>
    </alternativeName>
    <alternativeName>
        <fullName evidence="7">GDPMK</fullName>
    </alternativeName>
</protein>
<feature type="domain" description="Nudix hydrolase" evidence="8">
    <location>
        <begin position="25"/>
        <end position="168"/>
    </location>
</feature>
<dbReference type="RefSeq" id="WP_013627981.1">
    <property type="nucleotide sequence ID" value="NC_015174.1"/>
</dbReference>
<keyword evidence="5 9" id="KW-0378">Hydrolase</keyword>
<evidence type="ECO:0000313" key="10">
    <source>
        <dbReference type="Proteomes" id="UP000006860"/>
    </source>
</evidence>
<dbReference type="Proteomes" id="UP000006860">
    <property type="component" value="Chromosome"/>
</dbReference>
<organism evidence="9 10">
    <name type="scientific">Rubinisphaera brasiliensis (strain ATCC 49424 / DSM 5305 / JCM 21570 / IAM 15109 / NBRC 103401 / IFAM 1448)</name>
    <name type="common">Planctomyces brasiliensis</name>
    <dbReference type="NCBI Taxonomy" id="756272"/>
    <lineage>
        <taxon>Bacteria</taxon>
        <taxon>Pseudomonadati</taxon>
        <taxon>Planctomycetota</taxon>
        <taxon>Planctomycetia</taxon>
        <taxon>Planctomycetales</taxon>
        <taxon>Planctomycetaceae</taxon>
        <taxon>Rubinisphaera</taxon>
    </lineage>
</organism>
<comment type="catalytic activity">
    <reaction evidence="1">
        <text>GDP-alpha-D-mannose + H2O = alpha-D-mannose 1-phosphate + GMP + 2 H(+)</text>
        <dbReference type="Rhea" id="RHEA:27978"/>
        <dbReference type="ChEBI" id="CHEBI:15377"/>
        <dbReference type="ChEBI" id="CHEBI:15378"/>
        <dbReference type="ChEBI" id="CHEBI:57527"/>
        <dbReference type="ChEBI" id="CHEBI:58115"/>
        <dbReference type="ChEBI" id="CHEBI:58409"/>
    </reaction>
</comment>
<keyword evidence="10" id="KW-1185">Reference proteome</keyword>
<evidence type="ECO:0000256" key="7">
    <source>
        <dbReference type="ARBA" id="ARBA00032272"/>
    </source>
</evidence>
<dbReference type="PANTHER" id="PTHR11839:SF18">
    <property type="entry name" value="NUDIX HYDROLASE DOMAIN-CONTAINING PROTEIN"/>
    <property type="match status" value="1"/>
</dbReference>
<evidence type="ECO:0000259" key="8">
    <source>
        <dbReference type="PROSITE" id="PS51462"/>
    </source>
</evidence>
<dbReference type="AlphaFoldDB" id="F0SSI3"/>
<comment type="cofactor">
    <cofactor evidence="2">
        <name>Mg(2+)</name>
        <dbReference type="ChEBI" id="CHEBI:18420"/>
    </cofactor>
</comment>